<feature type="non-terminal residue" evidence="2">
    <location>
        <position position="92"/>
    </location>
</feature>
<feature type="region of interest" description="Disordered" evidence="1">
    <location>
        <begin position="41"/>
        <end position="63"/>
    </location>
</feature>
<sequence length="92" mass="9865">MGTTVSAPTTQEILVHTKGVSDPDLLSYVKLRPAPNQDVSQCSRKAVVTEDPDSKKSTSFTSMVGSPGSIYQPGWVVTNNFHLNTPAACQDK</sequence>
<comment type="caution">
    <text evidence="2">The sequence shown here is derived from an EMBL/GenBank/DDBJ whole genome shotgun (WGS) entry which is preliminary data.</text>
</comment>
<protein>
    <submittedName>
        <fullName evidence="2">Uncharacterized protein</fullName>
    </submittedName>
</protein>
<gene>
    <name evidence="2" type="ORF">Tci_892875</name>
</gene>
<dbReference type="AlphaFoldDB" id="A0A699UHY7"/>
<reference evidence="2" key="1">
    <citation type="journal article" date="2019" name="Sci. Rep.">
        <title>Draft genome of Tanacetum cinerariifolium, the natural source of mosquito coil.</title>
        <authorList>
            <person name="Yamashiro T."/>
            <person name="Shiraishi A."/>
            <person name="Satake H."/>
            <person name="Nakayama K."/>
        </authorList>
    </citation>
    <scope>NUCLEOTIDE SEQUENCE</scope>
</reference>
<accession>A0A699UHY7</accession>
<evidence type="ECO:0000313" key="2">
    <source>
        <dbReference type="EMBL" id="GFD20906.1"/>
    </source>
</evidence>
<organism evidence="2">
    <name type="scientific">Tanacetum cinerariifolium</name>
    <name type="common">Dalmatian daisy</name>
    <name type="synonym">Chrysanthemum cinerariifolium</name>
    <dbReference type="NCBI Taxonomy" id="118510"/>
    <lineage>
        <taxon>Eukaryota</taxon>
        <taxon>Viridiplantae</taxon>
        <taxon>Streptophyta</taxon>
        <taxon>Embryophyta</taxon>
        <taxon>Tracheophyta</taxon>
        <taxon>Spermatophyta</taxon>
        <taxon>Magnoliopsida</taxon>
        <taxon>eudicotyledons</taxon>
        <taxon>Gunneridae</taxon>
        <taxon>Pentapetalae</taxon>
        <taxon>asterids</taxon>
        <taxon>campanulids</taxon>
        <taxon>Asterales</taxon>
        <taxon>Asteraceae</taxon>
        <taxon>Asteroideae</taxon>
        <taxon>Anthemideae</taxon>
        <taxon>Anthemidinae</taxon>
        <taxon>Tanacetum</taxon>
    </lineage>
</organism>
<proteinExistence type="predicted"/>
<dbReference type="EMBL" id="BKCJ011325770">
    <property type="protein sequence ID" value="GFD20906.1"/>
    <property type="molecule type" value="Genomic_DNA"/>
</dbReference>
<name>A0A699UHY7_TANCI</name>
<evidence type="ECO:0000256" key="1">
    <source>
        <dbReference type="SAM" id="MobiDB-lite"/>
    </source>
</evidence>